<proteinExistence type="predicted"/>
<feature type="transmembrane region" description="Helical" evidence="1">
    <location>
        <begin position="12"/>
        <end position="31"/>
    </location>
</feature>
<dbReference type="AlphaFoldDB" id="A0A0A9ALF4"/>
<organism evidence="2">
    <name type="scientific">Arundo donax</name>
    <name type="common">Giant reed</name>
    <name type="synonym">Donax arundinaceus</name>
    <dbReference type="NCBI Taxonomy" id="35708"/>
    <lineage>
        <taxon>Eukaryota</taxon>
        <taxon>Viridiplantae</taxon>
        <taxon>Streptophyta</taxon>
        <taxon>Embryophyta</taxon>
        <taxon>Tracheophyta</taxon>
        <taxon>Spermatophyta</taxon>
        <taxon>Magnoliopsida</taxon>
        <taxon>Liliopsida</taxon>
        <taxon>Poales</taxon>
        <taxon>Poaceae</taxon>
        <taxon>PACMAD clade</taxon>
        <taxon>Arundinoideae</taxon>
        <taxon>Arundineae</taxon>
        <taxon>Arundo</taxon>
    </lineage>
</organism>
<protein>
    <submittedName>
        <fullName evidence="2">Uncharacterized protein</fullName>
    </submittedName>
</protein>
<reference evidence="2" key="2">
    <citation type="journal article" date="2015" name="Data Brief">
        <title>Shoot transcriptome of the giant reed, Arundo donax.</title>
        <authorList>
            <person name="Barrero R.A."/>
            <person name="Guerrero F.D."/>
            <person name="Moolhuijzen P."/>
            <person name="Goolsby J.A."/>
            <person name="Tidwell J."/>
            <person name="Bellgard S.E."/>
            <person name="Bellgard M.I."/>
        </authorList>
    </citation>
    <scope>NUCLEOTIDE SEQUENCE</scope>
    <source>
        <tissue evidence="2">Shoot tissue taken approximately 20 cm above the soil surface</tissue>
    </source>
</reference>
<name>A0A0A9ALF4_ARUDO</name>
<dbReference type="EMBL" id="GBRH01247222">
    <property type="protein sequence ID" value="JAD50673.1"/>
    <property type="molecule type" value="Transcribed_RNA"/>
</dbReference>
<accession>A0A0A9ALF4</accession>
<keyword evidence="1" id="KW-1133">Transmembrane helix</keyword>
<sequence>MDPRLVDISWLLNGLVCGVIGSLLLIYVINIRNRSLISYPL</sequence>
<keyword evidence="1" id="KW-0812">Transmembrane</keyword>
<evidence type="ECO:0000313" key="2">
    <source>
        <dbReference type="EMBL" id="JAD50673.1"/>
    </source>
</evidence>
<keyword evidence="1" id="KW-0472">Membrane</keyword>
<evidence type="ECO:0000256" key="1">
    <source>
        <dbReference type="SAM" id="Phobius"/>
    </source>
</evidence>
<reference evidence="2" key="1">
    <citation type="submission" date="2014-09" db="EMBL/GenBank/DDBJ databases">
        <authorList>
            <person name="Magalhaes I.L.F."/>
            <person name="Oliveira U."/>
            <person name="Santos F.R."/>
            <person name="Vidigal T.H.D.A."/>
            <person name="Brescovit A.D."/>
            <person name="Santos A.J."/>
        </authorList>
    </citation>
    <scope>NUCLEOTIDE SEQUENCE</scope>
    <source>
        <tissue evidence="2">Shoot tissue taken approximately 20 cm above the soil surface</tissue>
    </source>
</reference>